<feature type="compositionally biased region" description="Polar residues" evidence="1">
    <location>
        <begin position="463"/>
        <end position="481"/>
    </location>
</feature>
<name>A0A8T1VYV5_9STRA</name>
<feature type="domain" description="Serine aminopeptidase S33" evidence="2">
    <location>
        <begin position="48"/>
        <end position="301"/>
    </location>
</feature>
<dbReference type="Proteomes" id="UP000693981">
    <property type="component" value="Unassembled WGS sequence"/>
</dbReference>
<dbReference type="AlphaFoldDB" id="A0A8T1VYV5"/>
<dbReference type="OrthoDB" id="2498029at2759"/>
<dbReference type="PANTHER" id="PTHR11614">
    <property type="entry name" value="PHOSPHOLIPASE-RELATED"/>
    <property type="match status" value="1"/>
</dbReference>
<comment type="caution">
    <text evidence="3">The sequence shown here is derived from an EMBL/GenBank/DDBJ whole genome shotgun (WGS) entry which is preliminary data.</text>
</comment>
<dbReference type="InterPro" id="IPR022742">
    <property type="entry name" value="Hydrolase_4"/>
</dbReference>
<proteinExistence type="predicted"/>
<keyword evidence="4" id="KW-1185">Reference proteome</keyword>
<sequence>MATRPRVNSSLRALHMPAHLRQLEGKFKNARGQSLSYLALFPPKDAPLRAVVLYLHGIGDHSRRYFHLYERLCNAGFGVLAYDLLSHGASDSDEHGLRAHSARFHYFVDDTNEFITLAKTQLYAQLELLPPPMILSGMSYGTLVSLHTILSGHHDFAAVILVAPALLVEMTTTLKVQAVFARPLSKFIPKARIVPGVNGDYLCRDQEYVDDFTADPLTITAPVTARMGAETLKAMRALEADERVEQPDSALCKLPMLMLMGSEDKVTSLELAQVFFKRLAAKDKEFKVFDGYFHSLFDDPEREAVFEHLDKWLESRFPASAKVDTVDEAGESSGAKAKAADVKVVVQEDISATPATNEATTTPEVKAVSVEPASNTPPQEELKTEIVADNTTAAEEQKAAAVNDNVKATEEPVVESAVVLATVAADSTEVSEQPKTEPVENASAPVAGEEKVEKTNETKTATPAETSEQETTAPTQVQAEA</sequence>
<evidence type="ECO:0000313" key="3">
    <source>
        <dbReference type="EMBL" id="KAG7386361.1"/>
    </source>
</evidence>
<evidence type="ECO:0000313" key="4">
    <source>
        <dbReference type="Proteomes" id="UP000693981"/>
    </source>
</evidence>
<feature type="region of interest" description="Disordered" evidence="1">
    <location>
        <begin position="426"/>
        <end position="481"/>
    </location>
</feature>
<organism evidence="3 4">
    <name type="scientific">Phytophthora boehmeriae</name>
    <dbReference type="NCBI Taxonomy" id="109152"/>
    <lineage>
        <taxon>Eukaryota</taxon>
        <taxon>Sar</taxon>
        <taxon>Stramenopiles</taxon>
        <taxon>Oomycota</taxon>
        <taxon>Peronosporomycetes</taxon>
        <taxon>Peronosporales</taxon>
        <taxon>Peronosporaceae</taxon>
        <taxon>Phytophthora</taxon>
    </lineage>
</organism>
<evidence type="ECO:0000259" key="2">
    <source>
        <dbReference type="Pfam" id="PF12146"/>
    </source>
</evidence>
<dbReference type="Pfam" id="PF12146">
    <property type="entry name" value="Hydrolase_4"/>
    <property type="match status" value="1"/>
</dbReference>
<reference evidence="3" key="1">
    <citation type="submission" date="2021-02" db="EMBL/GenBank/DDBJ databases">
        <authorList>
            <person name="Palmer J.M."/>
        </authorList>
    </citation>
    <scope>NUCLEOTIDE SEQUENCE</scope>
    <source>
        <strain evidence="3">SCRP23</strain>
    </source>
</reference>
<evidence type="ECO:0000256" key="1">
    <source>
        <dbReference type="SAM" id="MobiDB-lite"/>
    </source>
</evidence>
<dbReference type="EMBL" id="JAGDFL010000517">
    <property type="protein sequence ID" value="KAG7386361.1"/>
    <property type="molecule type" value="Genomic_DNA"/>
</dbReference>
<gene>
    <name evidence="3" type="ORF">PHYBOEH_008707</name>
</gene>
<protein>
    <recommendedName>
        <fullName evidence="2">Serine aminopeptidase S33 domain-containing protein</fullName>
    </recommendedName>
</protein>
<accession>A0A8T1VYV5</accession>
<dbReference type="InterPro" id="IPR051044">
    <property type="entry name" value="MAG_DAG_Lipase"/>
</dbReference>
<feature type="compositionally biased region" description="Basic and acidic residues" evidence="1">
    <location>
        <begin position="448"/>
        <end position="457"/>
    </location>
</feature>